<evidence type="ECO:0000259" key="1">
    <source>
        <dbReference type="Pfam" id="PF07883"/>
    </source>
</evidence>
<evidence type="ECO:0000313" key="2">
    <source>
        <dbReference type="EMBL" id="TDA38678.1"/>
    </source>
</evidence>
<gene>
    <name evidence="2" type="ORF">DSO08_03820</name>
</gene>
<feature type="domain" description="Cupin type-2" evidence="1">
    <location>
        <begin position="43"/>
        <end position="109"/>
    </location>
</feature>
<name>A0A523BCL8_9CREN</name>
<evidence type="ECO:0000313" key="3">
    <source>
        <dbReference type="Proteomes" id="UP000315399"/>
    </source>
</evidence>
<proteinExistence type="predicted"/>
<organism evidence="2 3">
    <name type="scientific">Thermoproteota archaeon</name>
    <dbReference type="NCBI Taxonomy" id="2056631"/>
    <lineage>
        <taxon>Archaea</taxon>
        <taxon>Thermoproteota</taxon>
    </lineage>
</organism>
<dbReference type="PANTHER" id="PTHR37694:SF1">
    <property type="entry name" value="SLR8022 PROTEIN"/>
    <property type="match status" value="1"/>
</dbReference>
<dbReference type="SUPFAM" id="SSF51182">
    <property type="entry name" value="RmlC-like cupins"/>
    <property type="match status" value="1"/>
</dbReference>
<sequence length="114" mass="12725">MTKRVIDPKEARTFVPPLHYGCITRVLLEEANVGCKNLSMFRSEFEVGGRADPHTHPFEQAYYILKGRALVTIGNEEYKVKAGNALVFPPNVPHSIKNIGKTPLWLIAVNAPPK</sequence>
<dbReference type="EMBL" id="QNVH01000031">
    <property type="protein sequence ID" value="TDA38678.1"/>
    <property type="molecule type" value="Genomic_DNA"/>
</dbReference>
<comment type="caution">
    <text evidence="2">The sequence shown here is derived from an EMBL/GenBank/DDBJ whole genome shotgun (WGS) entry which is preliminary data.</text>
</comment>
<dbReference type="InterPro" id="IPR011051">
    <property type="entry name" value="RmlC_Cupin_sf"/>
</dbReference>
<dbReference type="PANTHER" id="PTHR37694">
    <property type="entry name" value="SLR8022 PROTEIN"/>
    <property type="match status" value="1"/>
</dbReference>
<reference evidence="2 3" key="1">
    <citation type="journal article" date="2019" name="Nat. Microbiol.">
        <title>Expanding anaerobic alkane metabolism in the domain of Archaea.</title>
        <authorList>
            <person name="Wang Y."/>
            <person name="Wegener G."/>
            <person name="Hou J."/>
            <person name="Wang F."/>
            <person name="Xiao X."/>
        </authorList>
    </citation>
    <scope>NUCLEOTIDE SEQUENCE [LARGE SCALE GENOMIC DNA]</scope>
    <source>
        <strain evidence="2">WYZ-LMO10</strain>
    </source>
</reference>
<dbReference type="Pfam" id="PF07883">
    <property type="entry name" value="Cupin_2"/>
    <property type="match status" value="1"/>
</dbReference>
<protein>
    <recommendedName>
        <fullName evidence="1">Cupin type-2 domain-containing protein</fullName>
    </recommendedName>
</protein>
<dbReference type="InterPro" id="IPR014710">
    <property type="entry name" value="RmlC-like_jellyroll"/>
</dbReference>
<dbReference type="InterPro" id="IPR013096">
    <property type="entry name" value="Cupin_2"/>
</dbReference>
<dbReference type="Gene3D" id="2.60.120.10">
    <property type="entry name" value="Jelly Rolls"/>
    <property type="match status" value="1"/>
</dbReference>
<accession>A0A523BCL8</accession>
<dbReference type="AlphaFoldDB" id="A0A523BCL8"/>
<dbReference type="Proteomes" id="UP000315399">
    <property type="component" value="Unassembled WGS sequence"/>
</dbReference>